<keyword evidence="3" id="KW-1185">Reference proteome</keyword>
<dbReference type="InterPro" id="IPR058512">
    <property type="entry name" value="DUF8199"/>
</dbReference>
<evidence type="ECO:0000313" key="3">
    <source>
        <dbReference type="Proteomes" id="UP001250656"/>
    </source>
</evidence>
<proteinExistence type="predicted"/>
<evidence type="ECO:0008006" key="4">
    <source>
        <dbReference type="Google" id="ProtNLM"/>
    </source>
</evidence>
<gene>
    <name evidence="2" type="ORF">RQM65_01140</name>
</gene>
<dbReference type="RefSeq" id="WP_225621217.1">
    <property type="nucleotide sequence ID" value="NZ_JAVTTP010000001.1"/>
</dbReference>
<feature type="chain" id="PRO_5047022689" description="Secreted protein" evidence="1">
    <location>
        <begin position="22"/>
        <end position="135"/>
    </location>
</feature>
<dbReference type="InterPro" id="IPR058060">
    <property type="entry name" value="HYC_CC_PP"/>
</dbReference>
<dbReference type="EMBL" id="JAVTTP010000001">
    <property type="protein sequence ID" value="MDT7827267.1"/>
    <property type="molecule type" value="Genomic_DNA"/>
</dbReference>
<name>A0ABU3L1H2_9FLAO</name>
<sequence length="135" mass="15537">MNKILSVTLAFAVLFATTSFAAEMHFCCDKLVDMAVFSKAKSCAEKIQPTENSSRKCSIGAKDCCSNKTFVKQGEDNLKKTNFEQNIHDLVFLHTFFYTYVNLFENLDKNVVPFFDYDPPWIERDLNVLHETFLI</sequence>
<dbReference type="Proteomes" id="UP001250656">
    <property type="component" value="Unassembled WGS sequence"/>
</dbReference>
<dbReference type="NCBIfam" id="NF047658">
    <property type="entry name" value="HYC_CC_PP"/>
    <property type="match status" value="1"/>
</dbReference>
<organism evidence="2 3">
    <name type="scientific">Pricia mediterranea</name>
    <dbReference type="NCBI Taxonomy" id="3076079"/>
    <lineage>
        <taxon>Bacteria</taxon>
        <taxon>Pseudomonadati</taxon>
        <taxon>Bacteroidota</taxon>
        <taxon>Flavobacteriia</taxon>
        <taxon>Flavobacteriales</taxon>
        <taxon>Flavobacteriaceae</taxon>
        <taxon>Pricia</taxon>
    </lineage>
</organism>
<feature type="signal peptide" evidence="1">
    <location>
        <begin position="1"/>
        <end position="21"/>
    </location>
</feature>
<comment type="caution">
    <text evidence="2">The sequence shown here is derived from an EMBL/GenBank/DDBJ whole genome shotgun (WGS) entry which is preliminary data.</text>
</comment>
<evidence type="ECO:0000256" key="1">
    <source>
        <dbReference type="SAM" id="SignalP"/>
    </source>
</evidence>
<evidence type="ECO:0000313" key="2">
    <source>
        <dbReference type="EMBL" id="MDT7827267.1"/>
    </source>
</evidence>
<dbReference type="Pfam" id="PF26622">
    <property type="entry name" value="DUF8199"/>
    <property type="match status" value="1"/>
</dbReference>
<protein>
    <recommendedName>
        <fullName evidence="4">Secreted protein</fullName>
    </recommendedName>
</protein>
<keyword evidence="1" id="KW-0732">Signal</keyword>
<accession>A0ABU3L1H2</accession>
<reference evidence="2 3" key="1">
    <citation type="submission" date="2023-09" db="EMBL/GenBank/DDBJ databases">
        <title>Novel taxa isolated from Blanes Bay.</title>
        <authorList>
            <person name="Rey-Velasco X."/>
            <person name="Lucena T."/>
        </authorList>
    </citation>
    <scope>NUCLEOTIDE SEQUENCE [LARGE SCALE GENOMIC DNA]</scope>
    <source>
        <strain evidence="2 3">S334</strain>
    </source>
</reference>